<dbReference type="EMBL" id="GBXM01085006">
    <property type="protein sequence ID" value="JAH23571.1"/>
    <property type="molecule type" value="Transcribed_RNA"/>
</dbReference>
<sequence length="42" mass="4738">MSWCIHALKATHGHLSPINDCTLASRFPCYKVVLSIFPVHEN</sequence>
<organism evidence="1">
    <name type="scientific">Anguilla anguilla</name>
    <name type="common">European freshwater eel</name>
    <name type="synonym">Muraena anguilla</name>
    <dbReference type="NCBI Taxonomy" id="7936"/>
    <lineage>
        <taxon>Eukaryota</taxon>
        <taxon>Metazoa</taxon>
        <taxon>Chordata</taxon>
        <taxon>Craniata</taxon>
        <taxon>Vertebrata</taxon>
        <taxon>Euteleostomi</taxon>
        <taxon>Actinopterygii</taxon>
        <taxon>Neopterygii</taxon>
        <taxon>Teleostei</taxon>
        <taxon>Anguilliformes</taxon>
        <taxon>Anguillidae</taxon>
        <taxon>Anguilla</taxon>
    </lineage>
</organism>
<reference evidence="1" key="1">
    <citation type="submission" date="2014-11" db="EMBL/GenBank/DDBJ databases">
        <authorList>
            <person name="Amaro Gonzalez C."/>
        </authorList>
    </citation>
    <scope>NUCLEOTIDE SEQUENCE</scope>
</reference>
<dbReference type="AlphaFoldDB" id="A0A0E9R327"/>
<accession>A0A0E9R327</accession>
<proteinExistence type="predicted"/>
<evidence type="ECO:0000313" key="1">
    <source>
        <dbReference type="EMBL" id="JAH23571.1"/>
    </source>
</evidence>
<reference evidence="1" key="2">
    <citation type="journal article" date="2015" name="Fish Shellfish Immunol.">
        <title>Early steps in the European eel (Anguilla anguilla)-Vibrio vulnificus interaction in the gills: Role of the RtxA13 toxin.</title>
        <authorList>
            <person name="Callol A."/>
            <person name="Pajuelo D."/>
            <person name="Ebbesson L."/>
            <person name="Teles M."/>
            <person name="MacKenzie S."/>
            <person name="Amaro C."/>
        </authorList>
    </citation>
    <scope>NUCLEOTIDE SEQUENCE</scope>
</reference>
<name>A0A0E9R327_ANGAN</name>
<protein>
    <submittedName>
        <fullName evidence="1">Uncharacterized protein</fullName>
    </submittedName>
</protein>